<evidence type="ECO:0000313" key="2">
    <source>
        <dbReference type="EMBL" id="RZF22342.1"/>
    </source>
</evidence>
<organism evidence="2 3">
    <name type="scientific">Halobacteriovorax vibrionivorans</name>
    <dbReference type="NCBI Taxonomy" id="2152716"/>
    <lineage>
        <taxon>Bacteria</taxon>
        <taxon>Pseudomonadati</taxon>
        <taxon>Bdellovibrionota</taxon>
        <taxon>Bacteriovoracia</taxon>
        <taxon>Bacteriovoracales</taxon>
        <taxon>Halobacteriovoraceae</taxon>
        <taxon>Halobacteriovorax</taxon>
    </lineage>
</organism>
<feature type="region of interest" description="Disordered" evidence="1">
    <location>
        <begin position="34"/>
        <end position="61"/>
    </location>
</feature>
<sequence>MAIGLGDLAAKNKVATQKVGEVRKTSPINNDLLKNHNEATEKNNRQNQLRPWEAKSQAQKSTVASLAVKKASEVAMKNEAMARELRKSFTSAQKELELEMYIENREKEFLNMDNSRDLNKSRKRIHTHRSFLKRLRDSLFRS</sequence>
<feature type="compositionally biased region" description="Basic and acidic residues" evidence="1">
    <location>
        <begin position="34"/>
        <end position="44"/>
    </location>
</feature>
<protein>
    <submittedName>
        <fullName evidence="2">Uncharacterized protein</fullName>
    </submittedName>
</protein>
<gene>
    <name evidence="2" type="ORF">DAY19_00820</name>
</gene>
<name>A0ABY0IM72_9BACT</name>
<dbReference type="RefSeq" id="WP_114705287.1">
    <property type="nucleotide sequence ID" value="NZ_QDKL01000001.1"/>
</dbReference>
<dbReference type="EMBL" id="QDKL01000001">
    <property type="protein sequence ID" value="RZF22342.1"/>
    <property type="molecule type" value="Genomic_DNA"/>
</dbReference>
<proteinExistence type="predicted"/>
<evidence type="ECO:0000256" key="1">
    <source>
        <dbReference type="SAM" id="MobiDB-lite"/>
    </source>
</evidence>
<keyword evidence="3" id="KW-1185">Reference proteome</keyword>
<comment type="caution">
    <text evidence="2">The sequence shown here is derived from an EMBL/GenBank/DDBJ whole genome shotgun (WGS) entry which is preliminary data.</text>
</comment>
<reference evidence="3" key="1">
    <citation type="journal article" date="2019" name="Int. J. Syst. Evol. Microbiol.">
        <title>Halobacteriovorax valvorus sp. nov., a novel prokaryotic predator isolated from coastal seawater of China.</title>
        <authorList>
            <person name="Chen M.-X."/>
        </authorList>
    </citation>
    <scope>NUCLEOTIDE SEQUENCE [LARGE SCALE GENOMIC DNA]</scope>
    <source>
        <strain evidence="3">BL9</strain>
    </source>
</reference>
<accession>A0ABY0IM72</accession>
<evidence type="ECO:0000313" key="3">
    <source>
        <dbReference type="Proteomes" id="UP000443582"/>
    </source>
</evidence>
<dbReference type="Proteomes" id="UP000443582">
    <property type="component" value="Unassembled WGS sequence"/>
</dbReference>